<organism evidence="2 3">
    <name type="scientific">Aspergillus sydowii CBS 593.65</name>
    <dbReference type="NCBI Taxonomy" id="1036612"/>
    <lineage>
        <taxon>Eukaryota</taxon>
        <taxon>Fungi</taxon>
        <taxon>Dikarya</taxon>
        <taxon>Ascomycota</taxon>
        <taxon>Pezizomycotina</taxon>
        <taxon>Eurotiomycetes</taxon>
        <taxon>Eurotiomycetidae</taxon>
        <taxon>Eurotiales</taxon>
        <taxon>Aspergillaceae</taxon>
        <taxon>Aspergillus</taxon>
        <taxon>Aspergillus subgen. Nidulantes</taxon>
    </lineage>
</organism>
<dbReference type="Gene3D" id="1.10.1520.10">
    <property type="entry name" value="Ribonuclease III domain"/>
    <property type="match status" value="1"/>
</dbReference>
<evidence type="ECO:0000259" key="1">
    <source>
        <dbReference type="PROSITE" id="PS50142"/>
    </source>
</evidence>
<protein>
    <recommendedName>
        <fullName evidence="1">RNase III domain-containing protein</fullName>
    </recommendedName>
</protein>
<evidence type="ECO:0000313" key="2">
    <source>
        <dbReference type="EMBL" id="OJJ57363.1"/>
    </source>
</evidence>
<dbReference type="EMBL" id="KV878588">
    <property type="protein sequence ID" value="OJJ57363.1"/>
    <property type="molecule type" value="Genomic_DNA"/>
</dbReference>
<dbReference type="AlphaFoldDB" id="A0A1L9TDJ5"/>
<reference evidence="3" key="1">
    <citation type="journal article" date="2017" name="Genome Biol.">
        <title>Comparative genomics reveals high biological diversity and specific adaptations in the industrially and medically important fungal genus Aspergillus.</title>
        <authorList>
            <person name="de Vries R.P."/>
            <person name="Riley R."/>
            <person name="Wiebenga A."/>
            <person name="Aguilar-Osorio G."/>
            <person name="Amillis S."/>
            <person name="Uchima C.A."/>
            <person name="Anderluh G."/>
            <person name="Asadollahi M."/>
            <person name="Askin M."/>
            <person name="Barry K."/>
            <person name="Battaglia E."/>
            <person name="Bayram O."/>
            <person name="Benocci T."/>
            <person name="Braus-Stromeyer S.A."/>
            <person name="Caldana C."/>
            <person name="Canovas D."/>
            <person name="Cerqueira G.C."/>
            <person name="Chen F."/>
            <person name="Chen W."/>
            <person name="Choi C."/>
            <person name="Clum A."/>
            <person name="Dos Santos R.A."/>
            <person name="Damasio A.R."/>
            <person name="Diallinas G."/>
            <person name="Emri T."/>
            <person name="Fekete E."/>
            <person name="Flipphi M."/>
            <person name="Freyberg S."/>
            <person name="Gallo A."/>
            <person name="Gournas C."/>
            <person name="Habgood R."/>
            <person name="Hainaut M."/>
            <person name="Harispe M.L."/>
            <person name="Henrissat B."/>
            <person name="Hilden K.S."/>
            <person name="Hope R."/>
            <person name="Hossain A."/>
            <person name="Karabika E."/>
            <person name="Karaffa L."/>
            <person name="Karanyi Z."/>
            <person name="Krasevec N."/>
            <person name="Kuo A."/>
            <person name="Kusch H."/>
            <person name="LaButti K."/>
            <person name="Lagendijk E.L."/>
            <person name="Lapidus A."/>
            <person name="Levasseur A."/>
            <person name="Lindquist E."/>
            <person name="Lipzen A."/>
            <person name="Logrieco A.F."/>
            <person name="MacCabe A."/>
            <person name="Maekelae M.R."/>
            <person name="Malavazi I."/>
            <person name="Melin P."/>
            <person name="Meyer V."/>
            <person name="Mielnichuk N."/>
            <person name="Miskei M."/>
            <person name="Molnar A.P."/>
            <person name="Mule G."/>
            <person name="Ngan C.Y."/>
            <person name="Orejas M."/>
            <person name="Orosz E."/>
            <person name="Ouedraogo J.P."/>
            <person name="Overkamp K.M."/>
            <person name="Park H.-S."/>
            <person name="Perrone G."/>
            <person name="Piumi F."/>
            <person name="Punt P.J."/>
            <person name="Ram A.F."/>
            <person name="Ramon A."/>
            <person name="Rauscher S."/>
            <person name="Record E."/>
            <person name="Riano-Pachon D.M."/>
            <person name="Robert V."/>
            <person name="Roehrig J."/>
            <person name="Ruller R."/>
            <person name="Salamov A."/>
            <person name="Salih N.S."/>
            <person name="Samson R.A."/>
            <person name="Sandor E."/>
            <person name="Sanguinetti M."/>
            <person name="Schuetze T."/>
            <person name="Sepcic K."/>
            <person name="Shelest E."/>
            <person name="Sherlock G."/>
            <person name="Sophianopoulou V."/>
            <person name="Squina F.M."/>
            <person name="Sun H."/>
            <person name="Susca A."/>
            <person name="Todd R.B."/>
            <person name="Tsang A."/>
            <person name="Unkles S.E."/>
            <person name="van de Wiele N."/>
            <person name="van Rossen-Uffink D."/>
            <person name="Oliveira J.V."/>
            <person name="Vesth T.C."/>
            <person name="Visser J."/>
            <person name="Yu J.-H."/>
            <person name="Zhou M."/>
            <person name="Andersen M.R."/>
            <person name="Archer D.B."/>
            <person name="Baker S.E."/>
            <person name="Benoit I."/>
            <person name="Brakhage A.A."/>
            <person name="Braus G.H."/>
            <person name="Fischer R."/>
            <person name="Frisvad J.C."/>
            <person name="Goldman G.H."/>
            <person name="Houbraken J."/>
            <person name="Oakley B."/>
            <person name="Pocsi I."/>
            <person name="Scazzocchio C."/>
            <person name="Seiboth B."/>
            <person name="vanKuyk P.A."/>
            <person name="Wortman J."/>
            <person name="Dyer P.S."/>
            <person name="Grigoriev I.V."/>
        </authorList>
    </citation>
    <scope>NUCLEOTIDE SEQUENCE [LARGE SCALE GENOMIC DNA]</scope>
    <source>
        <strain evidence="3">CBS 593.65</strain>
    </source>
</reference>
<sequence>MNDRACAFEARFNLPFNNITHLSEALTAPGVYTPEGNRGHGLFGDTALQLALQREGREREQRVERISTVVSEIAGNRNLAQRGFALGIDQYIRNNPSQGTFVAPKLMATTMEAIVGAYFLDQEFDFAALPRVLAVLGLSWPDS</sequence>
<dbReference type="InterPro" id="IPR036389">
    <property type="entry name" value="RNase_III_sf"/>
</dbReference>
<dbReference type="Proteomes" id="UP000184356">
    <property type="component" value="Unassembled WGS sequence"/>
</dbReference>
<name>A0A1L9TDJ5_9EURO</name>
<dbReference type="CDD" id="cd00593">
    <property type="entry name" value="RIBOc"/>
    <property type="match status" value="1"/>
</dbReference>
<dbReference type="OrthoDB" id="67027at2759"/>
<keyword evidence="3" id="KW-1185">Reference proteome</keyword>
<dbReference type="InterPro" id="IPR000999">
    <property type="entry name" value="RNase_III_dom"/>
</dbReference>
<dbReference type="PROSITE" id="PS50142">
    <property type="entry name" value="RNASE_3_2"/>
    <property type="match status" value="1"/>
</dbReference>
<dbReference type="RefSeq" id="XP_040701169.1">
    <property type="nucleotide sequence ID" value="XM_040852367.1"/>
</dbReference>
<accession>A0A1L9TDJ5</accession>
<dbReference type="Pfam" id="PF00636">
    <property type="entry name" value="Ribonuclease_3"/>
    <property type="match status" value="1"/>
</dbReference>
<proteinExistence type="predicted"/>
<feature type="domain" description="RNase III" evidence="1">
    <location>
        <begin position="5"/>
        <end position="123"/>
    </location>
</feature>
<dbReference type="GO" id="GO:0006396">
    <property type="term" value="P:RNA processing"/>
    <property type="evidence" value="ECO:0007669"/>
    <property type="project" value="InterPro"/>
</dbReference>
<dbReference type="GO" id="GO:0004525">
    <property type="term" value="F:ribonuclease III activity"/>
    <property type="evidence" value="ECO:0007669"/>
    <property type="project" value="InterPro"/>
</dbReference>
<dbReference type="VEuPathDB" id="FungiDB:ASPSYDRAFT_90655"/>
<dbReference type="SUPFAM" id="SSF69065">
    <property type="entry name" value="RNase III domain-like"/>
    <property type="match status" value="1"/>
</dbReference>
<evidence type="ECO:0000313" key="3">
    <source>
        <dbReference type="Proteomes" id="UP000184356"/>
    </source>
</evidence>
<gene>
    <name evidence="2" type="ORF">ASPSYDRAFT_90655</name>
</gene>
<dbReference type="STRING" id="1036612.A0A1L9TDJ5"/>
<dbReference type="GeneID" id="63768440"/>